<evidence type="ECO:0000256" key="5">
    <source>
        <dbReference type="ARBA" id="ARBA00022771"/>
    </source>
</evidence>
<reference evidence="9" key="1">
    <citation type="submission" date="2021-01" db="EMBL/GenBank/DDBJ databases">
        <authorList>
            <person name="Corre E."/>
            <person name="Pelletier E."/>
            <person name="Niang G."/>
            <person name="Scheremetjew M."/>
            <person name="Finn R."/>
            <person name="Kale V."/>
            <person name="Holt S."/>
            <person name="Cochrane G."/>
            <person name="Meng A."/>
            <person name="Brown T."/>
            <person name="Cohen L."/>
        </authorList>
    </citation>
    <scope>NUCLEOTIDE SEQUENCE</scope>
    <source>
        <strain evidence="9">CCMP2084</strain>
    </source>
</reference>
<evidence type="ECO:0000256" key="7">
    <source>
        <dbReference type="ARBA" id="ARBA00022833"/>
    </source>
</evidence>
<dbReference type="PANTHER" id="PTHR22770:SF47">
    <property type="entry name" value="E3 UBIQUITIN-PROTEIN LIGASE RNF216"/>
    <property type="match status" value="1"/>
</dbReference>
<keyword evidence="7" id="KW-0862">Zinc</keyword>
<evidence type="ECO:0000259" key="8">
    <source>
        <dbReference type="PROSITE" id="PS51873"/>
    </source>
</evidence>
<organism evidence="9">
    <name type="scientific">Attheya septentrionalis</name>
    <dbReference type="NCBI Taxonomy" id="420275"/>
    <lineage>
        <taxon>Eukaryota</taxon>
        <taxon>Sar</taxon>
        <taxon>Stramenopiles</taxon>
        <taxon>Ochrophyta</taxon>
        <taxon>Bacillariophyta</taxon>
        <taxon>Coscinodiscophyceae</taxon>
        <taxon>Chaetocerotophycidae</taxon>
        <taxon>Chaetocerotales</taxon>
        <taxon>Attheyaceae</taxon>
        <taxon>Attheya</taxon>
    </lineage>
</organism>
<protein>
    <recommendedName>
        <fullName evidence="8">RING-type domain-containing protein</fullName>
    </recommendedName>
</protein>
<dbReference type="PANTHER" id="PTHR22770">
    <property type="entry name" value="UBIQUITIN CONJUGATING ENZYME 7 INTERACTING PROTEIN-RELATED"/>
    <property type="match status" value="1"/>
</dbReference>
<dbReference type="GO" id="GO:0008270">
    <property type="term" value="F:zinc ion binding"/>
    <property type="evidence" value="ECO:0007669"/>
    <property type="project" value="UniProtKB-KW"/>
</dbReference>
<keyword evidence="4" id="KW-0677">Repeat</keyword>
<accession>A0A7S2UPE1</accession>
<evidence type="ECO:0000256" key="2">
    <source>
        <dbReference type="ARBA" id="ARBA00022679"/>
    </source>
</evidence>
<keyword evidence="5" id="KW-0863">Zinc-finger</keyword>
<dbReference type="InterPro" id="IPR051628">
    <property type="entry name" value="LUBAC_E3_Ligases"/>
</dbReference>
<keyword evidence="3" id="KW-0479">Metal-binding</keyword>
<feature type="domain" description="RING-type" evidence="8">
    <location>
        <begin position="1"/>
        <end position="109"/>
    </location>
</feature>
<gene>
    <name evidence="9" type="ORF">ASEP1449_LOCUS16415</name>
</gene>
<name>A0A7S2UPE1_9STRA</name>
<dbReference type="Gene3D" id="1.20.120.1750">
    <property type="match status" value="1"/>
</dbReference>
<proteinExistence type="predicted"/>
<comment type="pathway">
    <text evidence="1">Protein modification; protein ubiquitination.</text>
</comment>
<dbReference type="EMBL" id="HBHQ01024358">
    <property type="protein sequence ID" value="CAD9824581.1"/>
    <property type="molecule type" value="Transcribed_RNA"/>
</dbReference>
<dbReference type="SUPFAM" id="SSF57850">
    <property type="entry name" value="RING/U-box"/>
    <property type="match status" value="1"/>
</dbReference>
<keyword evidence="6" id="KW-0833">Ubl conjugation pathway</keyword>
<dbReference type="InterPro" id="IPR044066">
    <property type="entry name" value="TRIAD_supradom"/>
</dbReference>
<evidence type="ECO:0000256" key="6">
    <source>
        <dbReference type="ARBA" id="ARBA00022786"/>
    </source>
</evidence>
<dbReference type="GO" id="GO:0016740">
    <property type="term" value="F:transferase activity"/>
    <property type="evidence" value="ECO:0007669"/>
    <property type="project" value="UniProtKB-KW"/>
</dbReference>
<dbReference type="CDD" id="cd20353">
    <property type="entry name" value="Rcat_RBR_RNF216"/>
    <property type="match status" value="1"/>
</dbReference>
<evidence type="ECO:0000256" key="1">
    <source>
        <dbReference type="ARBA" id="ARBA00004906"/>
    </source>
</evidence>
<dbReference type="AlphaFoldDB" id="A0A7S2UPE1"/>
<dbReference type="InterPro" id="IPR047546">
    <property type="entry name" value="Rcat_RBR_RNF216"/>
</dbReference>
<keyword evidence="2" id="KW-0808">Transferase</keyword>
<sequence length="180" mass="19752">MILNCPECGVDSCRKCGDEPHIPLKCSEVEKKTETNGRKVVEEAMTAAKVRICPKCKKGFFKSDGCNKITCACGTFICYVCRQPIPPKVGYAHFCQTAHCQHQSCHKCPLYSNAEEDDKRAMREAGMKAVAQVQSNNVASTRSSSSSSTSAPIQVRVDVDALLQVPSPRRAVPFGMARRH</sequence>
<dbReference type="Pfam" id="PF26200">
    <property type="entry name" value="Rcat_RNF216"/>
    <property type="match status" value="1"/>
</dbReference>
<evidence type="ECO:0000256" key="4">
    <source>
        <dbReference type="ARBA" id="ARBA00022737"/>
    </source>
</evidence>
<evidence type="ECO:0000313" key="9">
    <source>
        <dbReference type="EMBL" id="CAD9824581.1"/>
    </source>
</evidence>
<evidence type="ECO:0000256" key="3">
    <source>
        <dbReference type="ARBA" id="ARBA00022723"/>
    </source>
</evidence>
<dbReference type="PROSITE" id="PS51873">
    <property type="entry name" value="TRIAD"/>
    <property type="match status" value="1"/>
</dbReference>